<organism evidence="3 4">
    <name type="scientific">Homoserinibacter gongjuensis</name>
    <dbReference type="NCBI Taxonomy" id="1162968"/>
    <lineage>
        <taxon>Bacteria</taxon>
        <taxon>Bacillati</taxon>
        <taxon>Actinomycetota</taxon>
        <taxon>Actinomycetes</taxon>
        <taxon>Micrococcales</taxon>
        <taxon>Microbacteriaceae</taxon>
        <taxon>Homoserinibacter</taxon>
    </lineage>
</organism>
<proteinExistence type="predicted"/>
<keyword evidence="4" id="KW-1185">Reference proteome</keyword>
<evidence type="ECO:0000256" key="1">
    <source>
        <dbReference type="SAM" id="MobiDB-lite"/>
    </source>
</evidence>
<evidence type="ECO:0000313" key="3">
    <source>
        <dbReference type="EMBL" id="GMA90443.1"/>
    </source>
</evidence>
<protein>
    <recommendedName>
        <fullName evidence="2">Thioester reductase (TE) domain-containing protein</fullName>
    </recommendedName>
</protein>
<accession>A0ABQ6JQT7</accession>
<dbReference type="Pfam" id="PF07993">
    <property type="entry name" value="NAD_binding_4"/>
    <property type="match status" value="1"/>
</dbReference>
<reference evidence="4" key="1">
    <citation type="journal article" date="2019" name="Int. J. Syst. Evol. Microbiol.">
        <title>The Global Catalogue of Microorganisms (GCM) 10K type strain sequencing project: providing services to taxonomists for standard genome sequencing and annotation.</title>
        <authorList>
            <consortium name="The Broad Institute Genomics Platform"/>
            <consortium name="The Broad Institute Genome Sequencing Center for Infectious Disease"/>
            <person name="Wu L."/>
            <person name="Ma J."/>
        </authorList>
    </citation>
    <scope>NUCLEOTIDE SEQUENCE [LARGE SCALE GENOMIC DNA]</scope>
    <source>
        <strain evidence="4">NBRC 108755</strain>
    </source>
</reference>
<name>A0ABQ6JQT7_9MICO</name>
<dbReference type="Gene3D" id="3.40.50.720">
    <property type="entry name" value="NAD(P)-binding Rossmann-like Domain"/>
    <property type="match status" value="1"/>
</dbReference>
<dbReference type="InterPro" id="IPR026055">
    <property type="entry name" value="FAR"/>
</dbReference>
<feature type="region of interest" description="Disordered" evidence="1">
    <location>
        <begin position="265"/>
        <end position="334"/>
    </location>
</feature>
<comment type="caution">
    <text evidence="3">The sequence shown here is derived from an EMBL/GenBank/DDBJ whole genome shotgun (WGS) entry which is preliminary data.</text>
</comment>
<dbReference type="SUPFAM" id="SSF51735">
    <property type="entry name" value="NAD(P)-binding Rossmann-fold domains"/>
    <property type="match status" value="1"/>
</dbReference>
<dbReference type="PANTHER" id="PTHR11011:SF45">
    <property type="entry name" value="FATTY ACYL-COA REDUCTASE CG8306-RELATED"/>
    <property type="match status" value="1"/>
</dbReference>
<dbReference type="InterPro" id="IPR013120">
    <property type="entry name" value="FAR_NAD-bd"/>
</dbReference>
<dbReference type="InterPro" id="IPR036291">
    <property type="entry name" value="NAD(P)-bd_dom_sf"/>
</dbReference>
<dbReference type="Proteomes" id="UP001157069">
    <property type="component" value="Unassembled WGS sequence"/>
</dbReference>
<evidence type="ECO:0000259" key="2">
    <source>
        <dbReference type="Pfam" id="PF07993"/>
    </source>
</evidence>
<dbReference type="EMBL" id="BSVA01000001">
    <property type="protein sequence ID" value="GMA90443.1"/>
    <property type="molecule type" value="Genomic_DNA"/>
</dbReference>
<sequence>MHVSTCYVGGLRKGVVPEARLGHRIDWRAEYAAAKSARERVELASRQPAQLRAFMDRARAEHGKEGPQSVARASEEARVAWVTEALVDAGRTRAESLGWTDVYTLTKAFAERAAEELWADAGGSLSVVRPAIIESAVAHPFPGWIDGFKVADPLILAYGRGLLPEFPGLPDSVLDLIPVDYVVNAILAAAANPPKGEPEYFHIASGASNPLPFHRMFENVNAYFTANPMPTPVTATCACRRGGSPVAARSNARCGVAAPSSTVANAGSRACRRRPARGRSSPSSAPRRATSRRSRTSPSCTARTCRPRSSSTTPTRVPCMPRCRRRPAAIAGST</sequence>
<gene>
    <name evidence="3" type="ORF">GCM10025869_09720</name>
</gene>
<feature type="compositionally biased region" description="Low complexity" evidence="1">
    <location>
        <begin position="296"/>
        <end position="321"/>
    </location>
</feature>
<feature type="compositionally biased region" description="Low complexity" evidence="1">
    <location>
        <begin position="278"/>
        <end position="288"/>
    </location>
</feature>
<feature type="domain" description="Thioester reductase (TE)" evidence="2">
    <location>
        <begin position="2"/>
        <end position="186"/>
    </location>
</feature>
<evidence type="ECO:0000313" key="4">
    <source>
        <dbReference type="Proteomes" id="UP001157069"/>
    </source>
</evidence>
<dbReference type="PANTHER" id="PTHR11011">
    <property type="entry name" value="MALE STERILITY PROTEIN 2-RELATED"/>
    <property type="match status" value="1"/>
</dbReference>